<gene>
    <name evidence="2" type="ORF">AC578_9669</name>
</gene>
<dbReference type="Proteomes" id="UP000070133">
    <property type="component" value="Unassembled WGS sequence"/>
</dbReference>
<keyword evidence="3" id="KW-1185">Reference proteome</keyword>
<comment type="caution">
    <text evidence="2">The sequence shown here is derived from an EMBL/GenBank/DDBJ whole genome shotgun (WGS) entry which is preliminary data.</text>
</comment>
<dbReference type="EMBL" id="LFZN01000018">
    <property type="protein sequence ID" value="KXT04823.1"/>
    <property type="molecule type" value="Genomic_DNA"/>
</dbReference>
<accession>A0A139HR13</accession>
<evidence type="ECO:0000256" key="1">
    <source>
        <dbReference type="SAM" id="MobiDB-lite"/>
    </source>
</evidence>
<reference evidence="2 3" key="1">
    <citation type="submission" date="2015-07" db="EMBL/GenBank/DDBJ databases">
        <title>Comparative genomics of the Sigatoka disease complex on banana suggests a link between parallel evolutionary changes in Pseudocercospora fijiensis and Pseudocercospora eumusae and increased virulence on the banana host.</title>
        <authorList>
            <person name="Chang T.-C."/>
            <person name="Salvucci A."/>
            <person name="Crous P.W."/>
            <person name="Stergiopoulos I."/>
        </authorList>
    </citation>
    <scope>NUCLEOTIDE SEQUENCE [LARGE SCALE GENOMIC DNA]</scope>
    <source>
        <strain evidence="2 3">CBS 114824</strain>
    </source>
</reference>
<sequence length="136" mass="15156">MIKARRMYCGLEMHEPVAPTIKTLVRDNEPGKTVTAHFEPGTENAEWRDEPRAGFLYSAVDAEEGLVLFPEYAEGASIMEPTDAEMPCRLGEWTRVTPEQTTLSENRTKTEARPDARAPGSALSMPSHSGEMLTRF</sequence>
<evidence type="ECO:0000313" key="3">
    <source>
        <dbReference type="Proteomes" id="UP000070133"/>
    </source>
</evidence>
<proteinExistence type="predicted"/>
<evidence type="ECO:0000313" key="2">
    <source>
        <dbReference type="EMBL" id="KXT04823.1"/>
    </source>
</evidence>
<name>A0A139HR13_9PEZI</name>
<protein>
    <submittedName>
        <fullName evidence="2">Uncharacterized protein</fullName>
    </submittedName>
</protein>
<dbReference type="AlphaFoldDB" id="A0A139HR13"/>
<dbReference type="OrthoDB" id="3650471at2759"/>
<organism evidence="2 3">
    <name type="scientific">Pseudocercospora eumusae</name>
    <dbReference type="NCBI Taxonomy" id="321146"/>
    <lineage>
        <taxon>Eukaryota</taxon>
        <taxon>Fungi</taxon>
        <taxon>Dikarya</taxon>
        <taxon>Ascomycota</taxon>
        <taxon>Pezizomycotina</taxon>
        <taxon>Dothideomycetes</taxon>
        <taxon>Dothideomycetidae</taxon>
        <taxon>Mycosphaerellales</taxon>
        <taxon>Mycosphaerellaceae</taxon>
        <taxon>Pseudocercospora</taxon>
    </lineage>
</organism>
<feature type="region of interest" description="Disordered" evidence="1">
    <location>
        <begin position="95"/>
        <end position="136"/>
    </location>
</feature>
<feature type="compositionally biased region" description="Basic and acidic residues" evidence="1">
    <location>
        <begin position="106"/>
        <end position="116"/>
    </location>
</feature>